<dbReference type="Pfam" id="PF05359">
    <property type="entry name" value="DUF748"/>
    <property type="match status" value="1"/>
</dbReference>
<dbReference type="GO" id="GO:0005886">
    <property type="term" value="C:plasma membrane"/>
    <property type="evidence" value="ECO:0007669"/>
    <property type="project" value="TreeGrafter"/>
</dbReference>
<evidence type="ECO:0000256" key="1">
    <source>
        <dbReference type="SAM" id="MobiDB-lite"/>
    </source>
</evidence>
<evidence type="ECO:0000313" key="2">
    <source>
        <dbReference type="EMBL" id="NKE71231.1"/>
    </source>
</evidence>
<dbReference type="InterPro" id="IPR052894">
    <property type="entry name" value="AsmA-related"/>
</dbReference>
<name>A0A7X6IAZ4_9BACT</name>
<dbReference type="InterPro" id="IPR008023">
    <property type="entry name" value="DUF748"/>
</dbReference>
<dbReference type="EMBL" id="VTOW01000002">
    <property type="protein sequence ID" value="NKE71231.1"/>
    <property type="molecule type" value="Genomic_DNA"/>
</dbReference>
<protein>
    <submittedName>
        <fullName evidence="2">AsmA family protein</fullName>
    </submittedName>
</protein>
<accession>A0A7X6IAZ4</accession>
<evidence type="ECO:0000313" key="3">
    <source>
        <dbReference type="Proteomes" id="UP000534783"/>
    </source>
</evidence>
<organism evidence="2 3">
    <name type="scientific">Candidatus Manganitrophus noduliformans</name>
    <dbReference type="NCBI Taxonomy" id="2606439"/>
    <lineage>
        <taxon>Bacteria</taxon>
        <taxon>Pseudomonadati</taxon>
        <taxon>Nitrospirota</taxon>
        <taxon>Nitrospiria</taxon>
        <taxon>Candidatus Troglogloeales</taxon>
        <taxon>Candidatus Manganitrophaceae</taxon>
        <taxon>Candidatus Manganitrophus</taxon>
    </lineage>
</organism>
<dbReference type="RefSeq" id="WP_168059675.1">
    <property type="nucleotide sequence ID" value="NZ_VTOW01000002.1"/>
</dbReference>
<keyword evidence="3" id="KW-1185">Reference proteome</keyword>
<comment type="caution">
    <text evidence="2">The sequence shown here is derived from an EMBL/GenBank/DDBJ whole genome shotgun (WGS) entry which is preliminary data.</text>
</comment>
<dbReference type="GO" id="GO:0090313">
    <property type="term" value="P:regulation of protein targeting to membrane"/>
    <property type="evidence" value="ECO:0007669"/>
    <property type="project" value="TreeGrafter"/>
</dbReference>
<feature type="region of interest" description="Disordered" evidence="1">
    <location>
        <begin position="483"/>
        <end position="508"/>
    </location>
</feature>
<dbReference type="Proteomes" id="UP000534783">
    <property type="component" value="Unassembled WGS sequence"/>
</dbReference>
<proteinExistence type="predicted"/>
<dbReference type="PANTHER" id="PTHR30441:SF4">
    <property type="entry name" value="PROTEIN ASMA"/>
    <property type="match status" value="1"/>
</dbReference>
<dbReference type="PANTHER" id="PTHR30441">
    <property type="entry name" value="DUF748 DOMAIN-CONTAINING PROTEIN"/>
    <property type="match status" value="1"/>
</dbReference>
<sequence length="787" mass="87689">MRSSFKGKKKALLWALLILGALAIVFFVLPQLLLNQWLIPSMKERFRQATGRTLSIDGARLSFGNGATLHLRDVTIEAKKGEAPAAKAKRVQIGFEPLPLFQKQINLEEVRLIEPTVRLRRTREGEWNIGDLLPREKRKKGEWQVRLGSGVVSVRNGTLLFTDRALPGAPVAWTATGIDATLRRPRPNGKIALHATAPAVWRGARRGEVASLQIDGTVGGAGEGAGFPPENAHLTATLTRFDSALIRPYLPSDRIPPFSAEKSRIMIDATGGNLLQPRDLLRSAQVRLKGESRGVTVNPPDLPPINIAQADWRYHDQKGHFKLIDTRLLDSRLPRTEGVLLDPLSHPKIHLETFGEVAVSDVARVMAERFGNRRLKKLEAKGRIETALVIKIPLESLPQTTFEGRLALRNGRLTPTASFRPIREIHGEARVEGKRLVVESLKGEWGEADLSATARMPNLYEEGIEFHLRADTLVWDQIRISKSERDQKKGPPSEPAPAKEKEPSRDPVEERGYAVGLIEIAHLVVKDYDFYAVESALIYQDRVLRLRETEAFFEDGIAKADFAQVYFRPDGSYALALTPRLSEIKIFEFLKDFGGGAETPVMSGKALVAGGLNTEGKNYQEFKENLRGSLAVYLDNGTIYRFETLARIFSLMNLFTLPEVNVEGIEYDAISGTLDIDEGKVSLNDAILYGEDVRIIADGEILLPERRFDLIMGVQVFRVVDEVLEEIPLAGPILLGEDRMFIAAYFDVKGAFINPYVDFRPLKTIREPTLGVLSRALTFPARPELFG</sequence>
<dbReference type="AlphaFoldDB" id="A0A7X6IAZ4"/>
<reference evidence="2 3" key="1">
    <citation type="journal article" date="2020" name="Nature">
        <title>Bacterial chemolithoautotrophy via manganese oxidation.</title>
        <authorList>
            <person name="Yu H."/>
            <person name="Leadbetter J.R."/>
        </authorList>
    </citation>
    <scope>NUCLEOTIDE SEQUENCE [LARGE SCALE GENOMIC DNA]</scope>
    <source>
        <strain evidence="2 3">Mn-1</strain>
    </source>
</reference>
<gene>
    <name evidence="2" type="ORF">MNODULE_10830</name>
</gene>